<proteinExistence type="inferred from homology"/>
<dbReference type="GO" id="GO:0030122">
    <property type="term" value="C:AP-2 adaptor complex"/>
    <property type="evidence" value="ECO:0007669"/>
    <property type="project" value="EnsemblFungi"/>
</dbReference>
<feature type="domain" description="Clathrin/coatomer adaptor adaptin-like N-terminal" evidence="8">
    <location>
        <begin position="16"/>
        <end position="533"/>
    </location>
</feature>
<dbReference type="STRING" id="294746.A5DB34"/>
<keyword evidence="5 6" id="KW-0472">Membrane</keyword>
<dbReference type="GO" id="GO:0051285">
    <property type="term" value="C:cell cortex of cell tip"/>
    <property type="evidence" value="ECO:0007669"/>
    <property type="project" value="EnsemblFungi"/>
</dbReference>
<accession>A5DB34</accession>
<dbReference type="InterPro" id="IPR026739">
    <property type="entry name" value="AP_beta"/>
</dbReference>
<dbReference type="GO" id="GO:0032153">
    <property type="term" value="C:cell division site"/>
    <property type="evidence" value="ECO:0007669"/>
    <property type="project" value="EnsemblFungi"/>
</dbReference>
<evidence type="ECO:0000313" key="9">
    <source>
        <dbReference type="EMBL" id="EDK36391.2"/>
    </source>
</evidence>
<dbReference type="InParanoid" id="A5DB34"/>
<evidence type="ECO:0000256" key="6">
    <source>
        <dbReference type="PIRNR" id="PIRNR002291"/>
    </source>
</evidence>
<organism evidence="9 10">
    <name type="scientific">Meyerozyma guilliermondii (strain ATCC 6260 / CBS 566 / DSM 6381 / JCM 1539 / NBRC 10279 / NRRL Y-324)</name>
    <name type="common">Yeast</name>
    <name type="synonym">Candida guilliermondii</name>
    <dbReference type="NCBI Taxonomy" id="294746"/>
    <lineage>
        <taxon>Eukaryota</taxon>
        <taxon>Fungi</taxon>
        <taxon>Dikarya</taxon>
        <taxon>Ascomycota</taxon>
        <taxon>Saccharomycotina</taxon>
        <taxon>Pichiomycetes</taxon>
        <taxon>Debaryomycetaceae</taxon>
        <taxon>Meyerozyma</taxon>
    </lineage>
</organism>
<evidence type="ECO:0000256" key="3">
    <source>
        <dbReference type="ARBA" id="ARBA00022448"/>
    </source>
</evidence>
<dbReference type="GO" id="GO:0030276">
    <property type="term" value="F:clathrin binding"/>
    <property type="evidence" value="ECO:0007669"/>
    <property type="project" value="InterPro"/>
</dbReference>
<dbReference type="VEuPathDB" id="FungiDB:PGUG_00489"/>
<dbReference type="OMA" id="FIQRPTR"/>
<evidence type="ECO:0000313" key="10">
    <source>
        <dbReference type="Proteomes" id="UP000001997"/>
    </source>
</evidence>
<reference evidence="9" key="1">
    <citation type="submission" date="2005-03" db="EMBL/GenBank/DDBJ databases">
        <authorList>
            <person name="Giovannoni S.J."/>
            <person name="Cho J.-C."/>
            <person name="Ferriera S."/>
            <person name="Johnson J."/>
            <person name="Kravitz S."/>
            <person name="Halpern A."/>
            <person name="Remington K."/>
            <person name="Beeson K."/>
            <person name="Tran B."/>
            <person name="Rogers Y.-H."/>
            <person name="Friedman R."/>
            <person name="Venter J.C."/>
        </authorList>
    </citation>
    <scope>NUCLEOTIDE SEQUENCE</scope>
    <source>
        <strain evidence="9">ATCC 6260</strain>
    </source>
</reference>
<evidence type="ECO:0000256" key="1">
    <source>
        <dbReference type="ARBA" id="ARBA00004308"/>
    </source>
</evidence>
<feature type="region of interest" description="Disordered" evidence="7">
    <location>
        <begin position="601"/>
        <end position="667"/>
    </location>
</feature>
<keyword evidence="4 6" id="KW-0653">Protein transport</keyword>
<dbReference type="InterPro" id="IPR016024">
    <property type="entry name" value="ARM-type_fold"/>
</dbReference>
<keyword evidence="3 6" id="KW-0813">Transport</keyword>
<keyword evidence="10" id="KW-1185">Reference proteome</keyword>
<dbReference type="GO" id="GO:0016192">
    <property type="term" value="P:vesicle-mediated transport"/>
    <property type="evidence" value="ECO:0007669"/>
    <property type="project" value="InterPro"/>
</dbReference>
<feature type="compositionally biased region" description="Low complexity" evidence="7">
    <location>
        <begin position="619"/>
        <end position="630"/>
    </location>
</feature>
<comment type="subcellular location">
    <subcellularLocation>
        <location evidence="1">Endomembrane system</location>
    </subcellularLocation>
</comment>
<dbReference type="PANTHER" id="PTHR11134">
    <property type="entry name" value="ADAPTOR COMPLEX SUBUNIT BETA FAMILY MEMBER"/>
    <property type="match status" value="1"/>
</dbReference>
<dbReference type="eggNOG" id="KOG1061">
    <property type="taxonomic scope" value="Eukaryota"/>
</dbReference>
<reference evidence="9" key="2">
    <citation type="journal article" date="2009" name="Nature">
        <title>Evolution of pathogenicity and sexual reproduction in eight Candida genomes.</title>
        <authorList>
            <person name="Butler G."/>
            <person name="Rasmussen M.D."/>
            <person name="Lin M.F."/>
            <person name="Santos M.A."/>
            <person name="Sakthikumar S."/>
            <person name="Munro C.A."/>
            <person name="Rheinbay E."/>
            <person name="Grabherr M."/>
            <person name="Forche A."/>
            <person name="Reedy J.L."/>
            <person name="Agrafioti I."/>
            <person name="Arnaud M.B."/>
            <person name="Bates S."/>
            <person name="Brown A.J."/>
            <person name="Brunke S."/>
            <person name="Costanzo M.C."/>
            <person name="Fitzpatrick D.A."/>
            <person name="de Groot P.W."/>
            <person name="Harris D."/>
            <person name="Hoyer L.L."/>
            <person name="Hube B."/>
            <person name="Klis F.M."/>
            <person name="Kodira C."/>
            <person name="Lennard N."/>
            <person name="Logue M.E."/>
            <person name="Martin R."/>
            <person name="Neiman A.M."/>
            <person name="Nikolaou E."/>
            <person name="Quail M.A."/>
            <person name="Quinn J."/>
            <person name="Santos M.C."/>
            <person name="Schmitzberger F.F."/>
            <person name="Sherlock G."/>
            <person name="Shah P."/>
            <person name="Silverstein K.A."/>
            <person name="Skrzypek M.S."/>
            <person name="Soll D."/>
            <person name="Staggs R."/>
            <person name="Stansfield I."/>
            <person name="Stumpf M.P."/>
            <person name="Sudbery P.E."/>
            <person name="Srikantha T."/>
            <person name="Zeng Q."/>
            <person name="Berman J."/>
            <person name="Berriman M."/>
            <person name="Heitman J."/>
            <person name="Gow N.A."/>
            <person name="Lorenz M.C."/>
            <person name="Birren B.W."/>
            <person name="Kellis M."/>
            <person name="Cuomo C.A."/>
        </authorList>
    </citation>
    <scope>NUCLEOTIDE SEQUENCE [LARGE SCALE GENOMIC DNA]</scope>
    <source>
        <strain evidence="9">ATCC 6260</strain>
    </source>
</reference>
<dbReference type="SUPFAM" id="SSF48371">
    <property type="entry name" value="ARM repeat"/>
    <property type="match status" value="1"/>
</dbReference>
<dbReference type="KEGG" id="pgu:PGUG_00489"/>
<dbReference type="InterPro" id="IPR011989">
    <property type="entry name" value="ARM-like"/>
</dbReference>
<dbReference type="AlphaFoldDB" id="A5DB34"/>
<comment type="similarity">
    <text evidence="2 6">Belongs to the adaptor complexes large subunit family.</text>
</comment>
<dbReference type="Pfam" id="PF01602">
    <property type="entry name" value="Adaptin_N"/>
    <property type="match status" value="1"/>
</dbReference>
<dbReference type="InterPro" id="IPR002553">
    <property type="entry name" value="Clathrin/coatomer_adapt-like_N"/>
</dbReference>
<evidence type="ECO:0000259" key="8">
    <source>
        <dbReference type="Pfam" id="PF01602"/>
    </source>
</evidence>
<name>A5DB34_PICGU</name>
<dbReference type="Proteomes" id="UP000001997">
    <property type="component" value="Unassembled WGS sequence"/>
</dbReference>
<dbReference type="EMBL" id="CH408155">
    <property type="protein sequence ID" value="EDK36391.2"/>
    <property type="molecule type" value="Genomic_DNA"/>
</dbReference>
<dbReference type="InterPro" id="IPR016342">
    <property type="entry name" value="AP_complex_bsu_1_2_4"/>
</dbReference>
<evidence type="ECO:0000256" key="7">
    <source>
        <dbReference type="SAM" id="MobiDB-lite"/>
    </source>
</evidence>
<dbReference type="OrthoDB" id="10254310at2759"/>
<feature type="compositionally biased region" description="Polar residues" evidence="7">
    <location>
        <begin position="601"/>
        <end position="618"/>
    </location>
</feature>
<dbReference type="GO" id="GO:0006886">
    <property type="term" value="P:intracellular protein transport"/>
    <property type="evidence" value="ECO:0007669"/>
    <property type="project" value="InterPro"/>
</dbReference>
<dbReference type="GeneID" id="5129609"/>
<evidence type="ECO:0000256" key="2">
    <source>
        <dbReference type="ARBA" id="ARBA00006613"/>
    </source>
</evidence>
<sequence>MGDSKLFARSKSSELRAELEQAFKKSKPQSRVKIVLKKIIANVVLNNPETANMMSDVIRLMRTDDIEIRKMCLQYLTAYASVKPKQAQEAIAFLSRFRDESDATLRALSIRTMSSIPTKDFVDLTSQSLRAALADPAPHVRREAAFAVSRLYQHDPELTTSMNFLDGLNDLLHDPNTNVVTNALAALSFITEQGKTLSLSIDRNHTLTLISLLGKSNEWSQVYILNSLMSYVPQTEEEALELIELIIPSLQHENPGVALNAIKIIVYLTNYVRSPELVIPSLPTKLGSALSSLLANPPEIQFLVLRNVILLLLGRQQLVKFDVEKFFCLYDDQIYVKDTKLEIIYLLANEDNVSLVLQELEEYATEVDVAMARKAIRAFGNLAIKLSSAADECVNIICNLVSNGVPYVVQEAVSVMKNILRRYPNRFDFAIDDIVRHHKLIDEPDAKTALIWILGQYCTKIKNVGSIFEQVLTHYTEDPVEVQYAFLTAAAKLYLCEVDKGEKILLSVLKWATEESNNPDIRERGFFYWRLLTADTSSDEENFQKHTKQILLNPNPSISYDNENIDPSILEELELNIGSLASIYLKPVQHVFRMAKVKQLQPSPALQQRSSNTPTPVQSTSSTKSTNSSSKKVDPIMRKVRSMNLQQPLPNKPDSQDHESTNFAKKLSRRASILSSLKVNKR</sequence>
<dbReference type="RefSeq" id="XP_001487112.2">
    <property type="nucleotide sequence ID" value="XM_001487062.1"/>
</dbReference>
<protein>
    <recommendedName>
        <fullName evidence="6">AP complex subunit beta</fullName>
    </recommendedName>
</protein>
<evidence type="ECO:0000256" key="5">
    <source>
        <dbReference type="ARBA" id="ARBA00023136"/>
    </source>
</evidence>
<dbReference type="HOGENOM" id="CLU_006320_4_4_1"/>
<dbReference type="Gene3D" id="1.25.10.10">
    <property type="entry name" value="Leucine-rich Repeat Variant"/>
    <property type="match status" value="1"/>
</dbReference>
<gene>
    <name evidence="9" type="ORF">PGUG_00489</name>
</gene>
<dbReference type="PIRSF" id="PIRSF002291">
    <property type="entry name" value="AP_complex_beta"/>
    <property type="match status" value="1"/>
</dbReference>
<comment type="function">
    <text evidence="6">Adaptins are components of the adaptor complexes which link clathrin to receptors in coated vesicles. Clathrin-associated protein complexes are believed to interact with the cytoplasmic tails of membrane proteins, leading to their selection and concentration.</text>
</comment>
<dbReference type="FunCoup" id="A5DB34">
    <property type="interactions" value="107"/>
</dbReference>
<evidence type="ECO:0000256" key="4">
    <source>
        <dbReference type="ARBA" id="ARBA00022927"/>
    </source>
</evidence>